<sequence length="394" mass="40229">MSSSVELLFELGVLLIVLSVLGTVARRLSLPPVPLYLVVGLALGEGGLLLVPASGPYIEASAHIGLVLLLFMLGLEFSSDEFAESLRRHLPSVVVDTVLNAAPGAVAGLLLGLDAVGVLALAGATWVSSSGIVARLLGDLGRMRNPETPAVLAVLVLEDFALAIYLPVLAVVVADGTWWQAVLGVLVALGALLSALLASRRWGHHIGGLLSHPEPEQLLLRILGITLLVAAIAELINISAGVGAFLVGLSLTGEITGRVREVLAPVRDVFAAAFFLAIGLTIDPAALPPVLPGAVALAVVTAITKVLAGAFAAGRDGVDRHGRLRAGTALIARGEFTVVVIGLVGTAADPRLRALVAAYLVILGVAGPIITRLVDGVGSAGSSMRAGRRPGRPG</sequence>
<dbReference type="PANTHER" id="PTHR42751:SF6">
    <property type="entry name" value="CONSERVED INTEGRAL MEMBRANE TRANSPORT PROTEIN-RELATED"/>
    <property type="match status" value="1"/>
</dbReference>
<evidence type="ECO:0000256" key="1">
    <source>
        <dbReference type="ARBA" id="ARBA00004141"/>
    </source>
</evidence>
<proteinExistence type="inferred from homology"/>
<feature type="transmembrane region" description="Helical" evidence="7">
    <location>
        <begin position="326"/>
        <end position="348"/>
    </location>
</feature>
<feature type="transmembrane region" description="Helical" evidence="7">
    <location>
        <begin position="178"/>
        <end position="198"/>
    </location>
</feature>
<dbReference type="InterPro" id="IPR006153">
    <property type="entry name" value="Cation/H_exchanger_TM"/>
</dbReference>
<feature type="transmembrane region" description="Helical" evidence="7">
    <location>
        <begin position="150"/>
        <end position="172"/>
    </location>
</feature>
<gene>
    <name evidence="9" type="ORF">GCM10009559_08030</name>
</gene>
<name>A0ABP3ZKT6_9PSEU</name>
<dbReference type="Pfam" id="PF00999">
    <property type="entry name" value="Na_H_Exchanger"/>
    <property type="match status" value="1"/>
</dbReference>
<accession>A0ABP3ZKT6</accession>
<keyword evidence="10" id="KW-1185">Reference proteome</keyword>
<evidence type="ECO:0000256" key="2">
    <source>
        <dbReference type="ARBA" id="ARBA00005551"/>
    </source>
</evidence>
<dbReference type="EMBL" id="BAAAHP010000018">
    <property type="protein sequence ID" value="GAA0923714.1"/>
    <property type="molecule type" value="Genomic_DNA"/>
</dbReference>
<feature type="transmembrane region" description="Helical" evidence="7">
    <location>
        <begin position="90"/>
        <end position="111"/>
    </location>
</feature>
<comment type="similarity">
    <text evidence="2">Belongs to the monovalent cation:proton antiporter 2 (CPA2) transporter (TC 2.A.37) family.</text>
</comment>
<organism evidence="9 10">
    <name type="scientific">Pseudonocardia zijingensis</name>
    <dbReference type="NCBI Taxonomy" id="153376"/>
    <lineage>
        <taxon>Bacteria</taxon>
        <taxon>Bacillati</taxon>
        <taxon>Actinomycetota</taxon>
        <taxon>Actinomycetes</taxon>
        <taxon>Pseudonocardiales</taxon>
        <taxon>Pseudonocardiaceae</taxon>
        <taxon>Pseudonocardia</taxon>
    </lineage>
</organism>
<feature type="transmembrane region" description="Helical" evidence="7">
    <location>
        <begin position="117"/>
        <end position="138"/>
    </location>
</feature>
<feature type="transmembrane region" description="Helical" evidence="7">
    <location>
        <begin position="6"/>
        <end position="26"/>
    </location>
</feature>
<evidence type="ECO:0000313" key="9">
    <source>
        <dbReference type="EMBL" id="GAA0923714.1"/>
    </source>
</evidence>
<dbReference type="PANTHER" id="PTHR42751">
    <property type="entry name" value="SODIUM/HYDROGEN EXCHANGER FAMILY/TRKA DOMAIN PROTEIN"/>
    <property type="match status" value="1"/>
</dbReference>
<feature type="transmembrane region" description="Helical" evidence="7">
    <location>
        <begin position="60"/>
        <end position="78"/>
    </location>
</feature>
<feature type="transmembrane region" description="Helical" evidence="7">
    <location>
        <begin position="293"/>
        <end position="314"/>
    </location>
</feature>
<dbReference type="InterPro" id="IPR038770">
    <property type="entry name" value="Na+/solute_symporter_sf"/>
</dbReference>
<protein>
    <submittedName>
        <fullName evidence="9">Cation:proton antiporter</fullName>
    </submittedName>
</protein>
<feature type="domain" description="Cation/H+ exchanger transmembrane" evidence="8">
    <location>
        <begin position="17"/>
        <end position="374"/>
    </location>
</feature>
<feature type="transmembrane region" description="Helical" evidence="7">
    <location>
        <begin position="354"/>
        <end position="374"/>
    </location>
</feature>
<evidence type="ECO:0000256" key="6">
    <source>
        <dbReference type="ARBA" id="ARBA00023136"/>
    </source>
</evidence>
<evidence type="ECO:0000313" key="10">
    <source>
        <dbReference type="Proteomes" id="UP001499967"/>
    </source>
</evidence>
<keyword evidence="3" id="KW-0813">Transport</keyword>
<keyword evidence="4 7" id="KW-0812">Transmembrane</keyword>
<evidence type="ECO:0000256" key="4">
    <source>
        <dbReference type="ARBA" id="ARBA00022692"/>
    </source>
</evidence>
<dbReference type="RefSeq" id="WP_343938992.1">
    <property type="nucleotide sequence ID" value="NZ_BAAAHP010000018.1"/>
</dbReference>
<keyword evidence="6 7" id="KW-0472">Membrane</keyword>
<evidence type="ECO:0000256" key="7">
    <source>
        <dbReference type="SAM" id="Phobius"/>
    </source>
</evidence>
<evidence type="ECO:0000259" key="8">
    <source>
        <dbReference type="Pfam" id="PF00999"/>
    </source>
</evidence>
<reference evidence="10" key="1">
    <citation type="journal article" date="2019" name="Int. J. Syst. Evol. Microbiol.">
        <title>The Global Catalogue of Microorganisms (GCM) 10K type strain sequencing project: providing services to taxonomists for standard genome sequencing and annotation.</title>
        <authorList>
            <consortium name="The Broad Institute Genomics Platform"/>
            <consortium name="The Broad Institute Genome Sequencing Center for Infectious Disease"/>
            <person name="Wu L."/>
            <person name="Ma J."/>
        </authorList>
    </citation>
    <scope>NUCLEOTIDE SEQUENCE [LARGE SCALE GENOMIC DNA]</scope>
    <source>
        <strain evidence="10">JCM 11117</strain>
    </source>
</reference>
<dbReference type="Gene3D" id="1.20.1530.20">
    <property type="match status" value="1"/>
</dbReference>
<keyword evidence="5 7" id="KW-1133">Transmembrane helix</keyword>
<evidence type="ECO:0000256" key="3">
    <source>
        <dbReference type="ARBA" id="ARBA00022448"/>
    </source>
</evidence>
<evidence type="ECO:0000256" key="5">
    <source>
        <dbReference type="ARBA" id="ARBA00022989"/>
    </source>
</evidence>
<dbReference type="Proteomes" id="UP001499967">
    <property type="component" value="Unassembled WGS sequence"/>
</dbReference>
<comment type="caution">
    <text evidence="9">The sequence shown here is derived from an EMBL/GenBank/DDBJ whole genome shotgun (WGS) entry which is preliminary data.</text>
</comment>
<feature type="transmembrane region" description="Helical" evidence="7">
    <location>
        <begin position="269"/>
        <end position="287"/>
    </location>
</feature>
<comment type="subcellular location">
    <subcellularLocation>
        <location evidence="1">Membrane</location>
        <topology evidence="1">Multi-pass membrane protein</topology>
    </subcellularLocation>
</comment>